<evidence type="ECO:0000313" key="3">
    <source>
        <dbReference type="Proteomes" id="UP000218811"/>
    </source>
</evidence>
<dbReference type="Proteomes" id="UP000218811">
    <property type="component" value="Unassembled WGS sequence"/>
</dbReference>
<dbReference type="OMA" id="WLANAVC"/>
<keyword evidence="3" id="KW-1185">Reference proteome</keyword>
<sequence>MSDSAFPLTEAQITSLFVQSVAYGIHVVTFSVCIWTLLQSSKTSPRRSTWPWFTVAVVLFIIGTIDVVFNFYHNMIAFIYYTGPGGAAYSLSRISNWLAVMMSAWFFLEGIFSDAVLVQACRPQVDAETVLMILTDISLLDHISSPAGCTCAARGAMDSCYLTTSIPNVPKLKPFLTAYCSTTLALNIITTSMIVYRIGTVSRQASQYIADDLQSSNTGTSLGDINWIFVESALLYTASVAISLITEVVGSNALYNVTDVSLELAGISFDLIIIRIGRDMAAERKQSETVRSTFAVRVTTTVTSIVTEESSERVNAPTMDIYEGDPVKTTPI</sequence>
<keyword evidence="1" id="KW-0812">Transmembrane</keyword>
<reference evidence="2 3" key="1">
    <citation type="journal article" date="2012" name="Science">
        <title>The Paleozoic origin of enzymatic lignin decomposition reconstructed from 31 fungal genomes.</title>
        <authorList>
            <person name="Floudas D."/>
            <person name="Binder M."/>
            <person name="Riley R."/>
            <person name="Barry K."/>
            <person name="Blanchette R.A."/>
            <person name="Henrissat B."/>
            <person name="Martinez A.T."/>
            <person name="Otillar R."/>
            <person name="Spatafora J.W."/>
            <person name="Yadav J.S."/>
            <person name="Aerts A."/>
            <person name="Benoit I."/>
            <person name="Boyd A."/>
            <person name="Carlson A."/>
            <person name="Copeland A."/>
            <person name="Coutinho P.M."/>
            <person name="de Vries R.P."/>
            <person name="Ferreira P."/>
            <person name="Findley K."/>
            <person name="Foster B."/>
            <person name="Gaskell J."/>
            <person name="Glotzer D."/>
            <person name="Gorecki P."/>
            <person name="Heitman J."/>
            <person name="Hesse C."/>
            <person name="Hori C."/>
            <person name="Igarashi K."/>
            <person name="Jurgens J.A."/>
            <person name="Kallen N."/>
            <person name="Kersten P."/>
            <person name="Kohler A."/>
            <person name="Kuees U."/>
            <person name="Kumar T.K.A."/>
            <person name="Kuo A."/>
            <person name="LaButti K."/>
            <person name="Larrondo L.F."/>
            <person name="Lindquist E."/>
            <person name="Ling A."/>
            <person name="Lombard V."/>
            <person name="Lucas S."/>
            <person name="Lundell T."/>
            <person name="Martin R."/>
            <person name="McLaughlin D.J."/>
            <person name="Morgenstern I."/>
            <person name="Morin E."/>
            <person name="Murat C."/>
            <person name="Nagy L.G."/>
            <person name="Nolan M."/>
            <person name="Ohm R.A."/>
            <person name="Patyshakuliyeva A."/>
            <person name="Rokas A."/>
            <person name="Ruiz-Duenas F.J."/>
            <person name="Sabat G."/>
            <person name="Salamov A."/>
            <person name="Samejima M."/>
            <person name="Schmutz J."/>
            <person name="Slot J.C."/>
            <person name="St John F."/>
            <person name="Stenlid J."/>
            <person name="Sun H."/>
            <person name="Sun S."/>
            <person name="Syed K."/>
            <person name="Tsang A."/>
            <person name="Wiebenga A."/>
            <person name="Young D."/>
            <person name="Pisabarro A."/>
            <person name="Eastwood D.C."/>
            <person name="Martin F."/>
            <person name="Cullen D."/>
            <person name="Grigoriev I.V."/>
            <person name="Hibbett D.S."/>
        </authorList>
    </citation>
    <scope>NUCLEOTIDE SEQUENCE [LARGE SCALE GENOMIC DNA]</scope>
    <source>
        <strain evidence="2 3">MD-104</strain>
    </source>
</reference>
<gene>
    <name evidence="2" type="ORF">WOLCODRAFT_146841</name>
</gene>
<keyword evidence="1" id="KW-1133">Transmembrane helix</keyword>
<dbReference type="EMBL" id="KB467954">
    <property type="protein sequence ID" value="PCH39049.1"/>
    <property type="molecule type" value="Genomic_DNA"/>
</dbReference>
<accession>A0A2H3JJS7</accession>
<name>A0A2H3JJS7_WOLCO</name>
<keyword evidence="1" id="KW-0472">Membrane</keyword>
<proteinExistence type="predicted"/>
<dbReference type="AlphaFoldDB" id="A0A2H3JJS7"/>
<protein>
    <submittedName>
        <fullName evidence="2">Uncharacterized protein</fullName>
    </submittedName>
</protein>
<evidence type="ECO:0000313" key="2">
    <source>
        <dbReference type="EMBL" id="PCH39049.1"/>
    </source>
</evidence>
<evidence type="ECO:0000256" key="1">
    <source>
        <dbReference type="SAM" id="Phobius"/>
    </source>
</evidence>
<dbReference type="OrthoDB" id="3357408at2759"/>
<feature type="transmembrane region" description="Helical" evidence="1">
    <location>
        <begin position="50"/>
        <end position="72"/>
    </location>
</feature>
<feature type="transmembrane region" description="Helical" evidence="1">
    <location>
        <begin position="20"/>
        <end position="38"/>
    </location>
</feature>
<organism evidence="2 3">
    <name type="scientific">Wolfiporia cocos (strain MD-104)</name>
    <name type="common">Brown rot fungus</name>
    <dbReference type="NCBI Taxonomy" id="742152"/>
    <lineage>
        <taxon>Eukaryota</taxon>
        <taxon>Fungi</taxon>
        <taxon>Dikarya</taxon>
        <taxon>Basidiomycota</taxon>
        <taxon>Agaricomycotina</taxon>
        <taxon>Agaricomycetes</taxon>
        <taxon>Polyporales</taxon>
        <taxon>Phaeolaceae</taxon>
        <taxon>Wolfiporia</taxon>
    </lineage>
</organism>